<feature type="domain" description="NB-ARC" evidence="3">
    <location>
        <begin position="23"/>
        <end position="145"/>
    </location>
</feature>
<keyword evidence="1" id="KW-0802">TPR repeat</keyword>
<dbReference type="EMBL" id="CAJVPQ010001083">
    <property type="protein sequence ID" value="CAG8531140.1"/>
    <property type="molecule type" value="Genomic_DNA"/>
</dbReference>
<evidence type="ECO:0000313" key="5">
    <source>
        <dbReference type="Proteomes" id="UP000789570"/>
    </source>
</evidence>
<dbReference type="Pfam" id="PF00931">
    <property type="entry name" value="NB-ARC"/>
    <property type="match status" value="1"/>
</dbReference>
<keyword evidence="5" id="KW-1185">Reference proteome</keyword>
<proteinExistence type="predicted"/>
<evidence type="ECO:0000256" key="2">
    <source>
        <dbReference type="SAM" id="Coils"/>
    </source>
</evidence>
<dbReference type="InterPro" id="IPR043519">
    <property type="entry name" value="NT_sf"/>
</dbReference>
<dbReference type="PROSITE" id="PS50005">
    <property type="entry name" value="TPR"/>
    <property type="match status" value="1"/>
</dbReference>
<accession>A0A9N9FF15</accession>
<dbReference type="Gene3D" id="3.30.460.10">
    <property type="entry name" value="Beta Polymerase, domain 2"/>
    <property type="match status" value="1"/>
</dbReference>
<protein>
    <submittedName>
        <fullName evidence="4">3512_t:CDS:1</fullName>
    </submittedName>
</protein>
<evidence type="ECO:0000256" key="1">
    <source>
        <dbReference type="PROSITE-ProRule" id="PRU00339"/>
    </source>
</evidence>
<dbReference type="OrthoDB" id="626167at2759"/>
<dbReference type="InterPro" id="IPR019734">
    <property type="entry name" value="TPR_rpt"/>
</dbReference>
<gene>
    <name evidence="4" type="ORF">FCALED_LOCUS5181</name>
</gene>
<keyword evidence="2" id="KW-0175">Coiled coil</keyword>
<feature type="coiled-coil region" evidence="2">
    <location>
        <begin position="1730"/>
        <end position="1757"/>
    </location>
</feature>
<dbReference type="InterPro" id="IPR002182">
    <property type="entry name" value="NB-ARC"/>
</dbReference>
<dbReference type="SMART" id="SM00028">
    <property type="entry name" value="TPR"/>
    <property type="match status" value="7"/>
</dbReference>
<feature type="repeat" description="TPR" evidence="1">
    <location>
        <begin position="2990"/>
        <end position="3023"/>
    </location>
</feature>
<dbReference type="SUPFAM" id="SSF52540">
    <property type="entry name" value="P-loop containing nucleoside triphosphate hydrolases"/>
    <property type="match status" value="1"/>
</dbReference>
<organism evidence="4 5">
    <name type="scientific">Funneliformis caledonium</name>
    <dbReference type="NCBI Taxonomy" id="1117310"/>
    <lineage>
        <taxon>Eukaryota</taxon>
        <taxon>Fungi</taxon>
        <taxon>Fungi incertae sedis</taxon>
        <taxon>Mucoromycota</taxon>
        <taxon>Glomeromycotina</taxon>
        <taxon>Glomeromycetes</taxon>
        <taxon>Glomerales</taxon>
        <taxon>Glomeraceae</taxon>
        <taxon>Funneliformis</taxon>
    </lineage>
</organism>
<dbReference type="Proteomes" id="UP000789570">
    <property type="component" value="Unassembled WGS sequence"/>
</dbReference>
<evidence type="ECO:0000313" key="4">
    <source>
        <dbReference type="EMBL" id="CAG8531140.1"/>
    </source>
</evidence>
<dbReference type="InterPro" id="IPR027417">
    <property type="entry name" value="P-loop_NTPase"/>
</dbReference>
<reference evidence="4" key="1">
    <citation type="submission" date="2021-06" db="EMBL/GenBank/DDBJ databases">
        <authorList>
            <person name="Kallberg Y."/>
            <person name="Tangrot J."/>
            <person name="Rosling A."/>
        </authorList>
    </citation>
    <scope>NUCLEOTIDE SEQUENCE</scope>
    <source>
        <strain evidence="4">UK204</strain>
    </source>
</reference>
<name>A0A9N9FF15_9GLOM</name>
<dbReference type="GO" id="GO:0043531">
    <property type="term" value="F:ADP binding"/>
    <property type="evidence" value="ECO:0007669"/>
    <property type="project" value="InterPro"/>
</dbReference>
<dbReference type="Gene3D" id="1.25.40.10">
    <property type="entry name" value="Tetratricopeptide repeat domain"/>
    <property type="match status" value="6"/>
</dbReference>
<dbReference type="PANTHER" id="PTHR19959:SF119">
    <property type="entry name" value="FUNGAL LIPASE-LIKE DOMAIN-CONTAINING PROTEIN"/>
    <property type="match status" value="1"/>
</dbReference>
<dbReference type="SUPFAM" id="SSF48452">
    <property type="entry name" value="TPR-like"/>
    <property type="match status" value="4"/>
</dbReference>
<dbReference type="SUPFAM" id="SSF81301">
    <property type="entry name" value="Nucleotidyltransferase"/>
    <property type="match status" value="1"/>
</dbReference>
<sequence length="3094" mass="358148">MLVFGKLPSLNPFYVQRRYDQDLDRLIKEKNTIVLCGASGTGKTQLVRQWVNPILRQTHVNDYEALIWVTADQLDTLLGNCKQIGGSLGIEGCKQLSVDELAESIKRKLEVQRYLVVIDDASSEEVRCIIEKFLPDYNTDIIITSHYEDWDYYKLYINQCTEQEASAIAKHIIKEKKAKIVDETQLRELVLHFESNLLWVTQAANYISENLGGDVVTYLKNGEKSGQLLKDYRKNSQQALSSTLKCFQIVANQSLSKELQEPNLALSVLQICSLLPSRNIPVTLLVQFLHGYSKILEQKSEQLINLLCKKTMLIEREGNYLSMHCSYQTMLNQNILVEENLITTEQLSECQACFLKFLVEKVKWRRSEAINPIKKFQWEGQIDILPHIKSVVTHFEKEAAHQNSLIELYYAMGSYYEAQDFLHEAKGCYIKSRDLCEKSLSTKVLSKLVNLSIAPSIKTTKQEIEERLTSEKFDLEQIKMYSIEILYKLASINVRLWNILSESEKNLTIQYLEQSFHMHPLLIKPEDVKAYQDRYYTYRNLAAAYKNQGKSQEAGRIIANLINSDFVKSSAEIRSLAHLDVARGEIKSSPQKAIDNLIESLSSIQSIAEADYSYGNRAKDMTIVYIELGCAYLEMSRVEIDETKKFDALKKADTHLRYALKSNRDYYKRENNRTAGRIFYHLAEVNVALRYYFLAHEAVTQALLIQQNFYRDPNHFFVKCSTQLLEGIEDQIKHLKDPPEEIELKPLQILQEELDQTKERYNMTNEPQLLKEYADVLLATNDPDIRDFAIKSYQEYLKSAPNLDKCRRASVYRRLGYIFCRQKSFKSEGNFMEERKKSAKAAYKEAQKHYKDLLAEPEYFGNDVIKYNYNNCFWCLNRLEKSKLADIHLTKNNHELFVRELTNSLLERFIYYKKKLDPNNTTYDKTKIVTGIVKTVAEAFVPTLSVDSSGISASIEPKEIFIGIADLIQAVHTGKMHDKAEQIIQTFESKQDPIKVLFEGIAKKVANIYIEQIQQLEPESIKKFTQFISKQLFAYLGSKKMDFTSDPTENLITGLYFTEYKKNCLLTTSTGVRWNARELLCYTGIITYDKRIYIYTKAPVLNLKYGFRYDKLPVIHRHYEYHQNRLEAEDRLKRLTKSQKTMKCIIITMNVPMEELVAQLSKAKIENDTNKIVILLKKIGQHLWQKINEENEITIQMADRCLSIYKIYKATNKIAKKDIIPTQEILSFKDFFLKKVLKSSNDPTNFFSRIDEFYKSIREIQCEQAKDVIHQIQETKTNSEKVVIIKECYQKLNISLRKLLYDIIQLSLEAFHDDEISHQAFAVVLFGSWAKDTATPYSDIEFCILVNDRNLKLKEVLRRMVYLMNFIVISLEQTALPLNLFQVSNVTNVIDFDDLLKPGFQFDLGGKTPLGRADKDYDLINTPQDMANYINFGMLEQDPLLVAELIDCRFLFGNEKLYEDYKQMVKQQLHFEEINQQPFHKRMAKVLLQDGTMNFKQADLEKYKIKIDKISYEGRLLNIKAEIYRLPDRLIEGLRLIFATPGETLWEKISGLLKCNIISQAGSVNLEFMTAIALQSRLFTYVTHGSQSERLGIWDTAVAHNNSEIESFLGIDEVASLVRFYQVAIPLYQFVQTSVNQENLDQINTGQNFLDERLITKATICFRFMLYRQAEILLLESQQSELMNAHFQLYRLYSHLGKPQLAYEFYEKYLENKSREISDRFRLGYLKLVLGNHKEALDEYNIILDELEITHQELSMDHVQSHCYIAQIEGLMGNTTAEFHHLEKANEIVKHIPDKHKDDVMIDFYIGYAKYHAGKNQFDRSKHYIQQSLDYTDKLYGKHAHTKLIDIYQQAAEIAQQYNQWEQAVKYREKTIRMISILYVGKIVSRLLDAYIDLTNTLCLMGKLDQAEEQLTYVKCLLPSVEHELTNKALTFKLSYGYMKVYQAKKSYQWAYEHYEKATVYRTTFEENPYYRLQLAKFYLDAFDTWISYDKWEECKQRLPEAINIITELCGRNHSDLAKAYCQLATFDLIQGDNELAKKNLLQSYDIYEKLPKIYPNYLTTLTNLIKVYQNFKDGEKAILYAEKFYQHAEKMQPSSLLESIKCFLVIALEQECYQRVLPYVEKISANIDNLDHLYPESELEHLDYATLEGVLTIKKIRQILLVVQIMSYFGHSTPKSGMLKQNMIRYKNESNKLIKSVMTHRPDIIKLIISYSESINEGKSLLDEACTQLVPRDALVVALLKVENTTNGFNAREYLKNALAKNSINCADEAQFEQLLELTGQFNLTIDMAVVHIAVTGQSVENYCTVLQSLKESVCTGRSYIKNYTCINSYATYLSSRFLSKNVFETLTNKDAHYAELINHSIYHLMHKIGDKAPKALFSSALIRLGFTKTHASDILRVLINLKLLRSENEFLYIHSLIKVSLNIEFNHISYPMDLKAIVEECSLYLENCSQVDSELPVVFDIYRNALLELYHVFTSGLYNDTSIGNFVVFNICNMSSISDNIGLADQKIYLEKLASLVHDKNTEVYAEIITLLAFAERNASNYSQQLRLLQEAHIIKSRLFKSDDPLFAKSLINLARAFGDIKNTEKQRELCAKALEIIKRDYELRYDTLTSKERAAIEVDIVIAMENFAAGHVWFDNARCMELLENCLDFYNEHHLNFPAVKENILSKLINSYCINAPEKALDVYQHWETLQKKLYKEGTQAHARHAGFAMINYSMALSKNSIAIVVDLLDLRNLPIPKEERKNVEEKIQTANEQNLQARQIADKATLLLATFYPKDDYIFTQASDALSNIKIIENNFIAILKLVEGVKYLYDGNLDQVRVTFKTVFEITLNQELKSEALSIISFIDLIQAKEKGTITNRILEGFFKQQQDAINIHDSAPIQMRLSITYFAYDFHEQAIIHAENAIQRLYDIPDLPKRTNMFFDGLLKPILPIVLQMILGGIDKIKYFPINFLARYVIINSSCALGHTHNEAQMLKEFALLISSNETAISHLLLGFCYQRQGNWILALQAFNDAYQKQPNLNLGRVSVTLAQFCIKFSDIIDAMDMNMFKEIRVINTILSDSNLTQQLDTYAKSNKIDVNEVKLFVKAINGS</sequence>
<dbReference type="PANTHER" id="PTHR19959">
    <property type="entry name" value="KINESIN LIGHT CHAIN"/>
    <property type="match status" value="1"/>
</dbReference>
<dbReference type="CDD" id="cd05403">
    <property type="entry name" value="NT_KNTase_like"/>
    <property type="match status" value="1"/>
</dbReference>
<dbReference type="Gene3D" id="3.40.50.300">
    <property type="entry name" value="P-loop containing nucleotide triphosphate hydrolases"/>
    <property type="match status" value="1"/>
</dbReference>
<evidence type="ECO:0000259" key="3">
    <source>
        <dbReference type="Pfam" id="PF00931"/>
    </source>
</evidence>
<dbReference type="InterPro" id="IPR011990">
    <property type="entry name" value="TPR-like_helical_dom_sf"/>
</dbReference>
<comment type="caution">
    <text evidence="4">The sequence shown here is derived from an EMBL/GenBank/DDBJ whole genome shotgun (WGS) entry which is preliminary data.</text>
</comment>